<dbReference type="RefSeq" id="XP_014149237.1">
    <property type="nucleotide sequence ID" value="XM_014293762.1"/>
</dbReference>
<evidence type="ECO:0000313" key="2">
    <source>
        <dbReference type="Proteomes" id="UP000054560"/>
    </source>
</evidence>
<protein>
    <submittedName>
        <fullName evidence="1">Uncharacterized protein</fullName>
    </submittedName>
</protein>
<accession>A0A0L0FF07</accession>
<reference evidence="1 2" key="1">
    <citation type="submission" date="2011-02" db="EMBL/GenBank/DDBJ databases">
        <title>The Genome Sequence of Sphaeroforma arctica JP610.</title>
        <authorList>
            <consortium name="The Broad Institute Genome Sequencing Platform"/>
            <person name="Russ C."/>
            <person name="Cuomo C."/>
            <person name="Young S.K."/>
            <person name="Zeng Q."/>
            <person name="Gargeya S."/>
            <person name="Alvarado L."/>
            <person name="Berlin A."/>
            <person name="Chapman S.B."/>
            <person name="Chen Z."/>
            <person name="Freedman E."/>
            <person name="Gellesch M."/>
            <person name="Goldberg J."/>
            <person name="Griggs A."/>
            <person name="Gujja S."/>
            <person name="Heilman E."/>
            <person name="Heiman D."/>
            <person name="Howarth C."/>
            <person name="Mehta T."/>
            <person name="Neiman D."/>
            <person name="Pearson M."/>
            <person name="Roberts A."/>
            <person name="Saif S."/>
            <person name="Shea T."/>
            <person name="Shenoy N."/>
            <person name="Sisk P."/>
            <person name="Stolte C."/>
            <person name="Sykes S."/>
            <person name="White J."/>
            <person name="Yandava C."/>
            <person name="Burger G."/>
            <person name="Gray M.W."/>
            <person name="Holland P.W.H."/>
            <person name="King N."/>
            <person name="Lang F.B.F."/>
            <person name="Roger A.J."/>
            <person name="Ruiz-Trillo I."/>
            <person name="Haas B."/>
            <person name="Nusbaum C."/>
            <person name="Birren B."/>
        </authorList>
    </citation>
    <scope>NUCLEOTIDE SEQUENCE [LARGE SCALE GENOMIC DNA]</scope>
    <source>
        <strain evidence="1 2">JP610</strain>
    </source>
</reference>
<proteinExistence type="predicted"/>
<evidence type="ECO:0000313" key="1">
    <source>
        <dbReference type="EMBL" id="KNC75335.1"/>
    </source>
</evidence>
<keyword evidence="2" id="KW-1185">Reference proteome</keyword>
<sequence>MQQHPSQQPKIQQQKALPQAKAPFSNSVAEITLTWQLGQNSIDLAAGLHTVVPELGIPVEVLYQHVDS</sequence>
<dbReference type="GeneID" id="25912641"/>
<dbReference type="AlphaFoldDB" id="A0A0L0FF07"/>
<name>A0A0L0FF07_9EUKA</name>
<dbReference type="EMBL" id="KQ243692">
    <property type="protein sequence ID" value="KNC75335.1"/>
    <property type="molecule type" value="Genomic_DNA"/>
</dbReference>
<gene>
    <name evidence="1" type="ORF">SARC_12137</name>
</gene>
<organism evidence="1 2">
    <name type="scientific">Sphaeroforma arctica JP610</name>
    <dbReference type="NCBI Taxonomy" id="667725"/>
    <lineage>
        <taxon>Eukaryota</taxon>
        <taxon>Ichthyosporea</taxon>
        <taxon>Ichthyophonida</taxon>
        <taxon>Sphaeroforma</taxon>
    </lineage>
</organism>
<dbReference type="Proteomes" id="UP000054560">
    <property type="component" value="Unassembled WGS sequence"/>
</dbReference>